<comment type="caution">
    <text evidence="10">The sequence shown here is derived from an EMBL/GenBank/DDBJ whole genome shotgun (WGS) entry which is preliminary data.</text>
</comment>
<dbReference type="EC" id="5.6.1.7" evidence="7"/>
<dbReference type="NCBIfam" id="NF000592">
    <property type="entry name" value="PRK00013.1"/>
    <property type="match status" value="1"/>
</dbReference>
<comment type="similarity">
    <text evidence="1 7 8">Belongs to the chaperonin (HSP60) family.</text>
</comment>
<evidence type="ECO:0000256" key="1">
    <source>
        <dbReference type="ARBA" id="ARBA00006607"/>
    </source>
</evidence>
<dbReference type="PRINTS" id="PR00298">
    <property type="entry name" value="CHAPERONIN60"/>
</dbReference>
<dbReference type="AlphaFoldDB" id="A0A0L8BDA3"/>
<dbReference type="Gene3D" id="3.30.260.10">
    <property type="entry name" value="TCP-1-like chaperonin intermediate domain"/>
    <property type="match status" value="1"/>
</dbReference>
<dbReference type="InterPro" id="IPR027410">
    <property type="entry name" value="TCP-1-like_intermed_sf"/>
</dbReference>
<evidence type="ECO:0000313" key="11">
    <source>
        <dbReference type="Proteomes" id="UP000037425"/>
    </source>
</evidence>
<evidence type="ECO:0000256" key="8">
    <source>
        <dbReference type="RuleBase" id="RU000418"/>
    </source>
</evidence>
<protein>
    <recommendedName>
        <fullName evidence="7">Chaperonin GroEL</fullName>
        <ecNumber evidence="7">5.6.1.7</ecNumber>
    </recommendedName>
    <alternativeName>
        <fullName evidence="7">60 kDa chaperonin</fullName>
    </alternativeName>
    <alternativeName>
        <fullName evidence="7">Chaperonin-60</fullName>
        <shortName evidence="7">Cpn60</shortName>
    </alternativeName>
</protein>
<evidence type="ECO:0000256" key="5">
    <source>
        <dbReference type="ARBA" id="ARBA00023186"/>
    </source>
</evidence>
<dbReference type="HAMAP" id="MF_00600">
    <property type="entry name" value="CH60"/>
    <property type="match status" value="1"/>
</dbReference>
<dbReference type="Pfam" id="PF00118">
    <property type="entry name" value="Cpn60_TCP1"/>
    <property type="match status" value="1"/>
</dbReference>
<comment type="subunit">
    <text evidence="7 9">Forms a cylinder of 14 subunits composed of two heptameric rings stacked back-to-back. Interacts with the co-chaperonin GroES.</text>
</comment>
<dbReference type="FunFam" id="3.50.7.10:FF:000001">
    <property type="entry name" value="60 kDa chaperonin"/>
    <property type="match status" value="1"/>
</dbReference>
<dbReference type="InterPro" id="IPR002423">
    <property type="entry name" value="Cpn60/GroEL/TCP-1"/>
</dbReference>
<dbReference type="NCBIfam" id="NF009487">
    <property type="entry name" value="PRK12849.1"/>
    <property type="match status" value="1"/>
</dbReference>
<dbReference type="PANTHER" id="PTHR45633">
    <property type="entry name" value="60 KDA HEAT SHOCK PROTEIN, MITOCHONDRIAL"/>
    <property type="match status" value="1"/>
</dbReference>
<dbReference type="SUPFAM" id="SSF52029">
    <property type="entry name" value="GroEL apical domain-like"/>
    <property type="match status" value="1"/>
</dbReference>
<keyword evidence="5 7" id="KW-0143">Chaperone</keyword>
<evidence type="ECO:0000256" key="6">
    <source>
        <dbReference type="ARBA" id="ARBA00023235"/>
    </source>
</evidence>
<comment type="subcellular location">
    <subcellularLocation>
        <location evidence="7">Cytoplasm</location>
    </subcellularLocation>
</comment>
<dbReference type="NCBIfam" id="TIGR02348">
    <property type="entry name" value="GroEL"/>
    <property type="match status" value="1"/>
</dbReference>
<keyword evidence="6 7" id="KW-0413">Isomerase</keyword>
<dbReference type="InterPro" id="IPR018370">
    <property type="entry name" value="Chaperonin_Cpn60_CS"/>
</dbReference>
<dbReference type="Proteomes" id="UP000037425">
    <property type="component" value="Unassembled WGS sequence"/>
</dbReference>
<evidence type="ECO:0000256" key="9">
    <source>
        <dbReference type="RuleBase" id="RU000419"/>
    </source>
</evidence>
<keyword evidence="3 7" id="KW-0547">Nucleotide-binding</keyword>
<feature type="binding site" evidence="7">
    <location>
        <begin position="30"/>
        <end position="33"/>
    </location>
    <ligand>
        <name>ATP</name>
        <dbReference type="ChEBI" id="CHEBI:30616"/>
    </ligand>
</feature>
<dbReference type="GO" id="GO:0051082">
    <property type="term" value="F:unfolded protein binding"/>
    <property type="evidence" value="ECO:0007669"/>
    <property type="project" value="UniProtKB-UniRule"/>
</dbReference>
<dbReference type="PATRIC" id="fig|106592.7.peg.6140"/>
<dbReference type="SUPFAM" id="SSF54849">
    <property type="entry name" value="GroEL-intermediate domain like"/>
    <property type="match status" value="1"/>
</dbReference>
<comment type="function">
    <text evidence="7 9">Together with its co-chaperonin GroES, plays an essential role in assisting protein folding. The GroEL-GroES system forms a nano-cage that allows encapsulation of the non-native substrate proteins and provides a physical environment optimized to promote and accelerate protein folding.</text>
</comment>
<dbReference type="SUPFAM" id="SSF48592">
    <property type="entry name" value="GroEL equatorial domain-like"/>
    <property type="match status" value="1"/>
</dbReference>
<dbReference type="CDD" id="cd03344">
    <property type="entry name" value="GroEL"/>
    <property type="match status" value="1"/>
</dbReference>
<evidence type="ECO:0000256" key="4">
    <source>
        <dbReference type="ARBA" id="ARBA00022840"/>
    </source>
</evidence>
<accession>A0A0L8BDA3</accession>
<feature type="binding site" evidence="7">
    <location>
        <position position="51"/>
    </location>
    <ligand>
        <name>ATP</name>
        <dbReference type="ChEBI" id="CHEBI:30616"/>
    </ligand>
</feature>
<dbReference type="Gene3D" id="3.50.7.10">
    <property type="entry name" value="GroEL"/>
    <property type="match status" value="1"/>
</dbReference>
<comment type="caution">
    <text evidence="7">Lacks conserved residue(s) required for the propagation of feature annotation.</text>
</comment>
<evidence type="ECO:0000256" key="2">
    <source>
        <dbReference type="ARBA" id="ARBA00022490"/>
    </source>
</evidence>
<dbReference type="GO" id="GO:0005737">
    <property type="term" value="C:cytoplasm"/>
    <property type="evidence" value="ECO:0007669"/>
    <property type="project" value="UniProtKB-SubCell"/>
</dbReference>
<evidence type="ECO:0000313" key="10">
    <source>
        <dbReference type="EMBL" id="KOF12603.1"/>
    </source>
</evidence>
<dbReference type="Gene3D" id="1.10.560.10">
    <property type="entry name" value="GroEL-like equatorial domain"/>
    <property type="match status" value="1"/>
</dbReference>
<dbReference type="GO" id="GO:0016853">
    <property type="term" value="F:isomerase activity"/>
    <property type="evidence" value="ECO:0007669"/>
    <property type="project" value="UniProtKB-KW"/>
</dbReference>
<dbReference type="FunFam" id="1.10.560.10:FF:000001">
    <property type="entry name" value="60 kDa chaperonin"/>
    <property type="match status" value="1"/>
</dbReference>
<dbReference type="RefSeq" id="WP_053253084.1">
    <property type="nucleotide sequence ID" value="NZ_LGAP01000048.1"/>
</dbReference>
<name>A0A0L8BDA3_ENSAD</name>
<sequence>MAAKEVKFHSDAREKMLRGVDILANAVKVTLGPKGRNVVIDKSYGAPRITKDGVTVAKEIELEDKFENMGAQMVREVASKTSDIAGDGTTTATVLAQVIVKEGAKAVASGMNPMDLKRGIDKAVEAVVEELRRNARKVTRNDEIAQVGTISANGDTEIGRFLAEAMEKVGNEGVITVEEAKTAVTELEVVEGMQFDRGYLSPYFITNPDKMRVELEEPYILIHEKKLSNLQALLPVLEAVVQSGKPLLIIAEDVEGEALATLVVNKLRGGLKIAAVKAPGFGDRRKAMLEDIAILTGGTAISEDLGIKLENVTLNMLGRAKKVVVEKENTTIVDGAGSKTEIQGRVAQIKAQIEETTSDYDREKLQERLAKLAGGVAVIRVGGSTEVEVKERKDRVDDAMHATRAAVEEGVLPGGGVALLRAVKALDNAQTENADQRHGIDLVRRAIEAPVRQIAENAGAEGSIIVGKLREKTEFGYGWNAQTNEFGDLYDQGVIDPVKVVRTALQDAASVAGLLITTEAMVAERPKKDVPLPPMPAAGMDF</sequence>
<feature type="binding site" evidence="7">
    <location>
        <begin position="87"/>
        <end position="91"/>
    </location>
    <ligand>
        <name>ATP</name>
        <dbReference type="ChEBI" id="CHEBI:30616"/>
    </ligand>
</feature>
<dbReference type="PROSITE" id="PS00296">
    <property type="entry name" value="CHAPERONINS_CPN60"/>
    <property type="match status" value="1"/>
</dbReference>
<evidence type="ECO:0000256" key="3">
    <source>
        <dbReference type="ARBA" id="ARBA00022741"/>
    </source>
</evidence>
<keyword evidence="2 7" id="KW-0963">Cytoplasm</keyword>
<dbReference type="InterPro" id="IPR027413">
    <property type="entry name" value="GROEL-like_equatorial_sf"/>
</dbReference>
<feature type="binding site" evidence="7">
    <location>
        <position position="415"/>
    </location>
    <ligand>
        <name>ATP</name>
        <dbReference type="ChEBI" id="CHEBI:30616"/>
    </ligand>
</feature>
<dbReference type="NCBIfam" id="NF009488">
    <property type="entry name" value="PRK12850.1"/>
    <property type="match status" value="1"/>
</dbReference>
<reference evidence="11" key="1">
    <citation type="submission" date="2015-07" db="EMBL/GenBank/DDBJ databases">
        <title>Whole genome sequence of an Ensifer adhaerens strain isolated from a cave pool in the Wind Cave National Park.</title>
        <authorList>
            <person name="Eng W.W.H."/>
            <person name="Gan H.M."/>
            <person name="Barton H.A."/>
            <person name="Savka M.A."/>
        </authorList>
    </citation>
    <scope>NUCLEOTIDE SEQUENCE [LARGE SCALE GENOMIC DNA]</scope>
    <source>
        <strain evidence="11">SD006</strain>
    </source>
</reference>
<gene>
    <name evidence="7 10" type="primary">groEL</name>
    <name evidence="7" type="synonym">groL</name>
    <name evidence="10" type="ORF">AC244_33270</name>
</gene>
<dbReference type="NCBIfam" id="NF009489">
    <property type="entry name" value="PRK12851.1"/>
    <property type="match status" value="1"/>
</dbReference>
<dbReference type="GO" id="GO:0042026">
    <property type="term" value="P:protein refolding"/>
    <property type="evidence" value="ECO:0007669"/>
    <property type="project" value="UniProtKB-UniRule"/>
</dbReference>
<dbReference type="InterPro" id="IPR001844">
    <property type="entry name" value="Cpn60/GroEL"/>
</dbReference>
<evidence type="ECO:0000256" key="7">
    <source>
        <dbReference type="HAMAP-Rule" id="MF_00600"/>
    </source>
</evidence>
<dbReference type="GO" id="GO:0005524">
    <property type="term" value="F:ATP binding"/>
    <property type="evidence" value="ECO:0007669"/>
    <property type="project" value="UniProtKB-UniRule"/>
</dbReference>
<proteinExistence type="inferred from homology"/>
<dbReference type="GO" id="GO:0140662">
    <property type="term" value="F:ATP-dependent protein folding chaperone"/>
    <property type="evidence" value="ECO:0007669"/>
    <property type="project" value="InterPro"/>
</dbReference>
<feature type="binding site" evidence="7">
    <location>
        <position position="496"/>
    </location>
    <ligand>
        <name>ATP</name>
        <dbReference type="ChEBI" id="CHEBI:30616"/>
    </ligand>
</feature>
<dbReference type="EMBL" id="LGAP01000048">
    <property type="protein sequence ID" value="KOF12603.1"/>
    <property type="molecule type" value="Genomic_DNA"/>
</dbReference>
<dbReference type="OrthoDB" id="9766614at2"/>
<keyword evidence="4 7" id="KW-0067">ATP-binding</keyword>
<organism evidence="10 11">
    <name type="scientific">Ensifer adhaerens</name>
    <name type="common">Sinorhizobium morelense</name>
    <dbReference type="NCBI Taxonomy" id="106592"/>
    <lineage>
        <taxon>Bacteria</taxon>
        <taxon>Pseudomonadati</taxon>
        <taxon>Pseudomonadota</taxon>
        <taxon>Alphaproteobacteria</taxon>
        <taxon>Hyphomicrobiales</taxon>
        <taxon>Rhizobiaceae</taxon>
        <taxon>Sinorhizobium/Ensifer group</taxon>
        <taxon>Ensifer</taxon>
    </lineage>
</organism>
<dbReference type="InterPro" id="IPR027409">
    <property type="entry name" value="GroEL-like_apical_dom_sf"/>
</dbReference>